<dbReference type="SUPFAM" id="SSF47923">
    <property type="entry name" value="Ypt/Rab-GAP domain of gyp1p"/>
    <property type="match status" value="2"/>
</dbReference>
<proteinExistence type="predicted"/>
<gene>
    <name evidence="3" type="ORF">HDID_LOCUS7590</name>
</gene>
<evidence type="ECO:0000313" key="5">
    <source>
        <dbReference type="WBParaSite" id="HDID_0000759201-mRNA-1"/>
    </source>
</evidence>
<evidence type="ECO:0000313" key="4">
    <source>
        <dbReference type="Proteomes" id="UP000274504"/>
    </source>
</evidence>
<dbReference type="OrthoDB" id="10263206at2759"/>
<dbReference type="SMART" id="SM00164">
    <property type="entry name" value="TBC"/>
    <property type="match status" value="1"/>
</dbReference>
<dbReference type="WBParaSite" id="HDID_0000759201-mRNA-1">
    <property type="protein sequence ID" value="HDID_0000759201-mRNA-1"/>
    <property type="gene ID" value="HDID_0000759201"/>
</dbReference>
<dbReference type="InterPro" id="IPR035969">
    <property type="entry name" value="Rab-GAP_TBC_sf"/>
</dbReference>
<dbReference type="AlphaFoldDB" id="A0A0R3SR34"/>
<dbReference type="GO" id="GO:0005096">
    <property type="term" value="F:GTPase activator activity"/>
    <property type="evidence" value="ECO:0007669"/>
    <property type="project" value="UniProtKB-KW"/>
</dbReference>
<dbReference type="STRING" id="6216.A0A0R3SR34"/>
<accession>A0A0R3SR34</accession>
<dbReference type="PROSITE" id="PS50086">
    <property type="entry name" value="TBC_RABGAP"/>
    <property type="match status" value="1"/>
</dbReference>
<reference evidence="3 4" key="2">
    <citation type="submission" date="2018-11" db="EMBL/GenBank/DDBJ databases">
        <authorList>
            <consortium name="Pathogen Informatics"/>
        </authorList>
    </citation>
    <scope>NUCLEOTIDE SEQUENCE [LARGE SCALE GENOMIC DNA]</scope>
</reference>
<dbReference type="PANTHER" id="PTHR22957:SF27">
    <property type="entry name" value="TBC1 DOMAIN FAMILY MEMBER 13"/>
    <property type="match status" value="1"/>
</dbReference>
<feature type="domain" description="Rab-GAP TBC" evidence="2">
    <location>
        <begin position="37"/>
        <end position="352"/>
    </location>
</feature>
<evidence type="ECO:0000313" key="3">
    <source>
        <dbReference type="EMBL" id="VDL59908.1"/>
    </source>
</evidence>
<dbReference type="GO" id="GO:0006886">
    <property type="term" value="P:intracellular protein transport"/>
    <property type="evidence" value="ECO:0007669"/>
    <property type="project" value="TreeGrafter"/>
</dbReference>
<protein>
    <submittedName>
        <fullName evidence="5">Rab-GAP TBC domain-containing protein</fullName>
    </submittedName>
</protein>
<organism evidence="5">
    <name type="scientific">Hymenolepis diminuta</name>
    <name type="common">Rat tapeworm</name>
    <dbReference type="NCBI Taxonomy" id="6216"/>
    <lineage>
        <taxon>Eukaryota</taxon>
        <taxon>Metazoa</taxon>
        <taxon>Spiralia</taxon>
        <taxon>Lophotrochozoa</taxon>
        <taxon>Platyhelminthes</taxon>
        <taxon>Cestoda</taxon>
        <taxon>Eucestoda</taxon>
        <taxon>Cyclophyllidea</taxon>
        <taxon>Hymenolepididae</taxon>
        <taxon>Hymenolepis</taxon>
    </lineage>
</organism>
<reference evidence="5" key="1">
    <citation type="submission" date="2017-02" db="UniProtKB">
        <authorList>
            <consortium name="WormBaseParasite"/>
        </authorList>
    </citation>
    <scope>IDENTIFICATION</scope>
</reference>
<dbReference type="PANTHER" id="PTHR22957">
    <property type="entry name" value="TBC1 DOMAIN FAMILY MEMBER GTPASE-ACTIVATING PROTEIN"/>
    <property type="match status" value="1"/>
</dbReference>
<keyword evidence="1" id="KW-0343">GTPase activation</keyword>
<dbReference type="Gene3D" id="1.10.8.270">
    <property type="entry name" value="putative rabgap domain of human tbc1 domain family member 14 like domains"/>
    <property type="match status" value="1"/>
</dbReference>
<sequence>MTVNRNQNKRSKVFHEIIDAQKIDINLLRDECLSGCPEGGGFRSTAWKILLNYLPTDKSLWKSTLSKARTEYEGFLTEFISSKSKSNQSSDHPLSSDPGSNWREYFDDNSVLLQINKDCRRLYPELDFFRRPTQYPCDIIFKSNIKISDLRNRIETELTRSHSVATNTLGAIKLVSSVDDNSGGSLLRAACDDEETRSSMSSIFNEDLDPNAEFHWEVVQRIIFTLYKMNRTFSYVQGMNEIAAPIYYVFANNPDPDERRFAEHDAFFCFNNLMAEIQSVFNRNFDQDFGIGCKMETMVRLLGEFDAELLQNLNSLHLEPTHFAFRWITLLLSREFLLPDVLILWDSILADKHRFDLLLLIRKELLTCDFSEAVRLLQNYPYTDVGHIISHALNLYKRNYKT</sequence>
<evidence type="ECO:0000256" key="1">
    <source>
        <dbReference type="ARBA" id="ARBA00022468"/>
    </source>
</evidence>
<evidence type="ECO:0000259" key="2">
    <source>
        <dbReference type="PROSITE" id="PS50086"/>
    </source>
</evidence>
<name>A0A0R3SR34_HYMDI</name>
<dbReference type="Pfam" id="PF00566">
    <property type="entry name" value="RabGAP-TBC"/>
    <property type="match status" value="1"/>
</dbReference>
<dbReference type="Proteomes" id="UP000274504">
    <property type="component" value="Unassembled WGS sequence"/>
</dbReference>
<dbReference type="EMBL" id="UYSG01010951">
    <property type="protein sequence ID" value="VDL59908.1"/>
    <property type="molecule type" value="Genomic_DNA"/>
</dbReference>
<dbReference type="Gene3D" id="1.10.472.80">
    <property type="entry name" value="Ypt/Rab-GAP domain of gyp1p, domain 3"/>
    <property type="match status" value="1"/>
</dbReference>
<dbReference type="InterPro" id="IPR000195">
    <property type="entry name" value="Rab-GAP-TBC_dom"/>
</dbReference>